<dbReference type="EMBL" id="VCMV01000021">
    <property type="protein sequence ID" value="KAB0266515.1"/>
    <property type="molecule type" value="Genomic_DNA"/>
</dbReference>
<evidence type="ECO:0000313" key="1">
    <source>
        <dbReference type="EMBL" id="KAB0266515.1"/>
    </source>
</evidence>
<keyword evidence="2" id="KW-1185">Reference proteome</keyword>
<comment type="caution">
    <text evidence="1">The sequence shown here is derived from an EMBL/GenBank/DDBJ whole genome shotgun (WGS) entry which is preliminary data.</text>
</comment>
<gene>
    <name evidence="1" type="ORF">FEZ63_14235</name>
</gene>
<dbReference type="AlphaFoldDB" id="A0A5N3PA73"/>
<organism evidence="1 2">
    <name type="scientific">Microvirga brassicacearum</name>
    <dbReference type="NCBI Taxonomy" id="2580413"/>
    <lineage>
        <taxon>Bacteria</taxon>
        <taxon>Pseudomonadati</taxon>
        <taxon>Pseudomonadota</taxon>
        <taxon>Alphaproteobacteria</taxon>
        <taxon>Hyphomicrobiales</taxon>
        <taxon>Methylobacteriaceae</taxon>
        <taxon>Microvirga</taxon>
    </lineage>
</organism>
<name>A0A5N3PA73_9HYPH</name>
<protein>
    <submittedName>
        <fullName evidence="1">Uncharacterized protein</fullName>
    </submittedName>
</protein>
<evidence type="ECO:0000313" key="2">
    <source>
        <dbReference type="Proteomes" id="UP000325684"/>
    </source>
</evidence>
<sequence length="242" mass="27224">MSEIQQGGYIRVPKGTTVYPTGDGVQSQSAREQVVKVKRIFDVDVKSDSFYLLLPDDMRLRYFEASGGNRTIDPDILEFTDRLTRGDYRAVEWTGKWALIGDVQHAEAPASAKNRKETAKDKPLTKLQQMVRGSVWRFTQDAELRYKVGNPAYAGVRDDIQNSLRQLPSHARTLAVEEKLNELGIVDFIDQPWGRVKAGETFTVIGKLTSGYAGGQDVPTMFRGERFTLPYSSLEPFIELVS</sequence>
<accession>A0A5N3PA73</accession>
<proteinExistence type="predicted"/>
<dbReference type="Proteomes" id="UP000325684">
    <property type="component" value="Unassembled WGS sequence"/>
</dbReference>
<dbReference type="OrthoDB" id="8015709at2"/>
<dbReference type="RefSeq" id="WP_150945543.1">
    <property type="nucleotide sequence ID" value="NZ_VCMV01000021.1"/>
</dbReference>
<reference evidence="1 2" key="1">
    <citation type="journal article" date="2019" name="Microorganisms">
        <title>Genome Insights into the Novel Species Microvirga brassicacearum, a Rapeseed Endophyte with Biotechnological Potential.</title>
        <authorList>
            <person name="Jimenez-Gomez A."/>
            <person name="Saati-Santamaria Z."/>
            <person name="Igual J.M."/>
            <person name="Rivas R."/>
            <person name="Mateos P.F."/>
            <person name="Garcia-Fraile P."/>
        </authorList>
    </citation>
    <scope>NUCLEOTIDE SEQUENCE [LARGE SCALE GENOMIC DNA]</scope>
    <source>
        <strain evidence="1 2">CDVBN77</strain>
    </source>
</reference>